<organism evidence="7 8">
    <name type="scientific">Bacteroides uniformis dnLKV2</name>
    <dbReference type="NCBI Taxonomy" id="1235787"/>
    <lineage>
        <taxon>Bacteria</taxon>
        <taxon>Pseudomonadati</taxon>
        <taxon>Bacteroidota</taxon>
        <taxon>Bacteroidia</taxon>
        <taxon>Bacteroidales</taxon>
        <taxon>Bacteroidaceae</taxon>
        <taxon>Bacteroides</taxon>
    </lineage>
</organism>
<sequence length="206" mass="23462">MKTIFEINDTFRVMDNSELVYTLTDSLKMKQEQRKYDAMGLTDFSLSDLLETLTPARKKVAYAAIELYKRLREGADERKSIRSSIDIFSLMYPVLCDIETEEFWIILLNQASKVIRKVRISCGGITGTAADMRVIMKQAVQYDATSFIMVHNHPSGNIRPSREDDNLTEVAFKAGKVMNIPLVDHVIIAGNEGEKYYSYSDEGRIV</sequence>
<gene>
    <name evidence="7" type="ORF">C801_04062</name>
</gene>
<keyword evidence="5" id="KW-0482">Metalloprotease</keyword>
<evidence type="ECO:0000256" key="5">
    <source>
        <dbReference type="ARBA" id="ARBA00023049"/>
    </source>
</evidence>
<proteinExistence type="predicted"/>
<dbReference type="InterPro" id="IPR001405">
    <property type="entry name" value="UPF0758"/>
</dbReference>
<dbReference type="InterPro" id="IPR020891">
    <property type="entry name" value="UPF0758_CS"/>
</dbReference>
<dbReference type="Proteomes" id="UP000014212">
    <property type="component" value="Unassembled WGS sequence"/>
</dbReference>
<evidence type="ECO:0000313" key="8">
    <source>
        <dbReference type="Proteomes" id="UP000014212"/>
    </source>
</evidence>
<dbReference type="GO" id="GO:0006508">
    <property type="term" value="P:proteolysis"/>
    <property type="evidence" value="ECO:0007669"/>
    <property type="project" value="UniProtKB-KW"/>
</dbReference>
<dbReference type="InterPro" id="IPR037518">
    <property type="entry name" value="MPN"/>
</dbReference>
<dbReference type="Pfam" id="PF04002">
    <property type="entry name" value="RadC"/>
    <property type="match status" value="1"/>
</dbReference>
<dbReference type="PROSITE" id="PS01302">
    <property type="entry name" value="UPF0758"/>
    <property type="match status" value="1"/>
</dbReference>
<dbReference type="RefSeq" id="WP_016274490.1">
    <property type="nucleotide sequence ID" value="NZ_KE159491.1"/>
</dbReference>
<dbReference type="InterPro" id="IPR025657">
    <property type="entry name" value="RadC_JAB"/>
</dbReference>
<evidence type="ECO:0000256" key="2">
    <source>
        <dbReference type="ARBA" id="ARBA00022723"/>
    </source>
</evidence>
<evidence type="ECO:0000256" key="4">
    <source>
        <dbReference type="ARBA" id="ARBA00022833"/>
    </source>
</evidence>
<evidence type="ECO:0000313" key="7">
    <source>
        <dbReference type="EMBL" id="EOS05131.1"/>
    </source>
</evidence>
<comment type="caution">
    <text evidence="7">The sequence shown here is derived from an EMBL/GenBank/DDBJ whole genome shotgun (WGS) entry which is preliminary data.</text>
</comment>
<evidence type="ECO:0000256" key="1">
    <source>
        <dbReference type="ARBA" id="ARBA00022670"/>
    </source>
</evidence>
<dbReference type="Gene3D" id="3.40.140.10">
    <property type="entry name" value="Cytidine Deaminase, domain 2"/>
    <property type="match status" value="1"/>
</dbReference>
<dbReference type="PATRIC" id="fig|1235787.3.peg.4126"/>
<keyword evidence="3" id="KW-0378">Hydrolase</keyword>
<dbReference type="PANTHER" id="PTHR30471:SF3">
    <property type="entry name" value="UPF0758 PROTEIN YEES-RELATED"/>
    <property type="match status" value="1"/>
</dbReference>
<dbReference type="GO" id="GO:0008237">
    <property type="term" value="F:metallopeptidase activity"/>
    <property type="evidence" value="ECO:0007669"/>
    <property type="project" value="UniProtKB-KW"/>
</dbReference>
<keyword evidence="2" id="KW-0479">Metal-binding</keyword>
<dbReference type="PANTHER" id="PTHR30471">
    <property type="entry name" value="DNA REPAIR PROTEIN RADC"/>
    <property type="match status" value="1"/>
</dbReference>
<evidence type="ECO:0000259" key="6">
    <source>
        <dbReference type="PROSITE" id="PS50249"/>
    </source>
</evidence>
<evidence type="ECO:0000256" key="3">
    <source>
        <dbReference type="ARBA" id="ARBA00022801"/>
    </source>
</evidence>
<reference evidence="7 8" key="1">
    <citation type="submission" date="2013-04" db="EMBL/GenBank/DDBJ databases">
        <title>The Genome Sequence of Bacteroides uniformis dnLKV2.</title>
        <authorList>
            <consortium name="The Broad Institute Genomics Platform"/>
            <consortium name="The Broad Institute Genome Sequencing Center for Infectious Disease"/>
            <person name="Earl A."/>
            <person name="Xavier R."/>
            <person name="Kuhn K."/>
            <person name="Stappenbeck T."/>
            <person name="Walker B."/>
            <person name="Young S."/>
            <person name="Zeng Q."/>
            <person name="Gargeya S."/>
            <person name="Fitzgerald M."/>
            <person name="Haas B."/>
            <person name="Abouelleil A."/>
            <person name="Allen A.W."/>
            <person name="Alvarado L."/>
            <person name="Arachchi H.M."/>
            <person name="Berlin A.M."/>
            <person name="Chapman S.B."/>
            <person name="Gainer-Dewar J."/>
            <person name="Goldberg J."/>
            <person name="Griggs A."/>
            <person name="Gujja S."/>
            <person name="Hansen M."/>
            <person name="Howarth C."/>
            <person name="Imamovic A."/>
            <person name="Ireland A."/>
            <person name="Larimer J."/>
            <person name="McCowan C."/>
            <person name="Murphy C."/>
            <person name="Pearson M."/>
            <person name="Poon T.W."/>
            <person name="Priest M."/>
            <person name="Roberts A."/>
            <person name="Saif S."/>
            <person name="Shea T."/>
            <person name="Sisk P."/>
            <person name="Sykes S."/>
            <person name="Wortman J."/>
            <person name="Nusbaum C."/>
            <person name="Birren B."/>
        </authorList>
    </citation>
    <scope>NUCLEOTIDE SEQUENCE [LARGE SCALE GENOMIC DNA]</scope>
    <source>
        <strain evidence="8">dnLKV2</strain>
    </source>
</reference>
<keyword evidence="4" id="KW-0862">Zinc</keyword>
<dbReference type="EMBL" id="ASSO01000014">
    <property type="protein sequence ID" value="EOS05131.1"/>
    <property type="molecule type" value="Genomic_DNA"/>
</dbReference>
<dbReference type="SUPFAM" id="SSF102712">
    <property type="entry name" value="JAB1/MPN domain"/>
    <property type="match status" value="1"/>
</dbReference>
<dbReference type="GO" id="GO:0046872">
    <property type="term" value="F:metal ion binding"/>
    <property type="evidence" value="ECO:0007669"/>
    <property type="project" value="UniProtKB-KW"/>
</dbReference>
<name>R9HMZ0_BACUN</name>
<accession>R9HMZ0</accession>
<keyword evidence="1" id="KW-0645">Protease</keyword>
<dbReference type="AlphaFoldDB" id="R9HMZ0"/>
<protein>
    <recommendedName>
        <fullName evidence="6">MPN domain-containing protein</fullName>
    </recommendedName>
</protein>
<dbReference type="CDD" id="cd08071">
    <property type="entry name" value="MPN_DUF2466"/>
    <property type="match status" value="1"/>
</dbReference>
<feature type="domain" description="MPN" evidence="6">
    <location>
        <begin position="80"/>
        <end position="205"/>
    </location>
</feature>
<dbReference type="PROSITE" id="PS50249">
    <property type="entry name" value="MPN"/>
    <property type="match status" value="1"/>
</dbReference>
<dbReference type="HOGENOM" id="CLU_073529_3_0_10"/>